<reference evidence="11" key="1">
    <citation type="submission" date="2022-06" db="EMBL/GenBank/DDBJ databases">
        <title>Complete genome of Pseudomonas hydrolytica DSWY01T.</title>
        <authorList>
            <person name="Jung J."/>
            <person name="Jeon C.O."/>
        </authorList>
    </citation>
    <scope>NUCLEOTIDE SEQUENCE</scope>
    <source>
        <strain evidence="11">DSWY01</strain>
    </source>
</reference>
<dbReference type="Proteomes" id="UP001054897">
    <property type="component" value="Chromosome"/>
</dbReference>
<keyword evidence="12" id="KW-1185">Reference proteome</keyword>
<feature type="transmembrane region" description="Helical" evidence="10">
    <location>
        <begin position="162"/>
        <end position="179"/>
    </location>
</feature>
<evidence type="ECO:0000256" key="5">
    <source>
        <dbReference type="ARBA" id="ARBA00022448"/>
    </source>
</evidence>
<dbReference type="PANTHER" id="PTHR36122">
    <property type="entry name" value="NICOTINAMIDE RIBOSIDE TRANSPORTER PNUC"/>
    <property type="match status" value="1"/>
</dbReference>
<dbReference type="Pfam" id="PF04973">
    <property type="entry name" value="NMN_transporter"/>
    <property type="match status" value="1"/>
</dbReference>
<keyword evidence="7 10" id="KW-0812">Transmembrane</keyword>
<keyword evidence="9 10" id="KW-0472">Membrane</keyword>
<keyword evidence="5" id="KW-0813">Transport</keyword>
<dbReference type="RefSeq" id="WP_096826443.1">
    <property type="nucleotide sequence ID" value="NZ_CP099397.1"/>
</dbReference>
<evidence type="ECO:0000256" key="8">
    <source>
        <dbReference type="ARBA" id="ARBA00022989"/>
    </source>
</evidence>
<comment type="subcellular location">
    <subcellularLocation>
        <location evidence="2">Cell membrane</location>
        <topology evidence="2">Multi-pass membrane protein</topology>
    </subcellularLocation>
</comment>
<dbReference type="EMBL" id="CP099397">
    <property type="protein sequence ID" value="USR42104.1"/>
    <property type="molecule type" value="Genomic_DNA"/>
</dbReference>
<evidence type="ECO:0000256" key="2">
    <source>
        <dbReference type="ARBA" id="ARBA00004651"/>
    </source>
</evidence>
<feature type="transmembrane region" description="Helical" evidence="10">
    <location>
        <begin position="46"/>
        <end position="65"/>
    </location>
</feature>
<feature type="transmembrane region" description="Helical" evidence="10">
    <location>
        <begin position="85"/>
        <end position="106"/>
    </location>
</feature>
<gene>
    <name evidence="11" type="primary">pnuC</name>
    <name evidence="11" type="ORF">L1F06_012000</name>
</gene>
<proteinExistence type="inferred from homology"/>
<dbReference type="NCBIfam" id="TIGR01528">
    <property type="entry name" value="NMN_trans_PnuC"/>
    <property type="match status" value="1"/>
</dbReference>
<evidence type="ECO:0000256" key="9">
    <source>
        <dbReference type="ARBA" id="ARBA00023136"/>
    </source>
</evidence>
<accession>A0ABY5ADW5</accession>
<comment type="function">
    <text evidence="1">Required for nicotinamide riboside transport across the inner membrane.</text>
</comment>
<evidence type="ECO:0000313" key="11">
    <source>
        <dbReference type="EMBL" id="USR42104.1"/>
    </source>
</evidence>
<evidence type="ECO:0000256" key="3">
    <source>
        <dbReference type="ARBA" id="ARBA00006669"/>
    </source>
</evidence>
<evidence type="ECO:0000256" key="4">
    <source>
        <dbReference type="ARBA" id="ARBA00017522"/>
    </source>
</evidence>
<keyword evidence="8 10" id="KW-1133">Transmembrane helix</keyword>
<sequence>MSWLELIAAGLGILAVWLTVRQNPWCWPIGLIMVLLYAWLFYDWRLYSNLLLQVLFAALQLYGWWQWTRGGERHDGRTVSRLRPAGVLTGLLAGSIGALALGYLMATHTDASSPWLDAALTAFSLVAQLWMAQKRLQCWALWVVVDLCYVAFFLHSGLYLTAALYAAFTLLAISGWLSWRRDPAIWGSR</sequence>
<name>A0ABY5ADW5_9GAMM</name>
<evidence type="ECO:0000256" key="10">
    <source>
        <dbReference type="SAM" id="Phobius"/>
    </source>
</evidence>
<evidence type="ECO:0000256" key="6">
    <source>
        <dbReference type="ARBA" id="ARBA00022475"/>
    </source>
</evidence>
<evidence type="ECO:0000313" key="12">
    <source>
        <dbReference type="Proteomes" id="UP001054897"/>
    </source>
</evidence>
<keyword evidence="6" id="KW-1003">Cell membrane</keyword>
<dbReference type="InterPro" id="IPR006419">
    <property type="entry name" value="NMN_transpt_PnuC"/>
</dbReference>
<organism evidence="11 12">
    <name type="scientific">Ectopseudomonas hydrolytica</name>
    <dbReference type="NCBI Taxonomy" id="2493633"/>
    <lineage>
        <taxon>Bacteria</taxon>
        <taxon>Pseudomonadati</taxon>
        <taxon>Pseudomonadota</taxon>
        <taxon>Gammaproteobacteria</taxon>
        <taxon>Pseudomonadales</taxon>
        <taxon>Pseudomonadaceae</taxon>
        <taxon>Ectopseudomonas</taxon>
    </lineage>
</organism>
<dbReference type="PANTHER" id="PTHR36122:SF2">
    <property type="entry name" value="NICOTINAMIDE RIBOSIDE TRANSPORTER PNUC"/>
    <property type="match status" value="1"/>
</dbReference>
<evidence type="ECO:0000256" key="1">
    <source>
        <dbReference type="ARBA" id="ARBA00002672"/>
    </source>
</evidence>
<evidence type="ECO:0000256" key="7">
    <source>
        <dbReference type="ARBA" id="ARBA00022692"/>
    </source>
</evidence>
<dbReference type="GeneID" id="300081705"/>
<comment type="similarity">
    <text evidence="3">Belongs to the nicotinamide ribonucleoside (NR) uptake permease (TC 4.B.1) family.</text>
</comment>
<protein>
    <recommendedName>
        <fullName evidence="4">Nicotinamide riboside transporter PnuC</fullName>
    </recommendedName>
</protein>